<dbReference type="Proteomes" id="UP000551758">
    <property type="component" value="Unassembled WGS sequence"/>
</dbReference>
<dbReference type="EMBL" id="JACDTQ010003060">
    <property type="protein sequence ID" value="KAF5914906.1"/>
    <property type="molecule type" value="Genomic_DNA"/>
</dbReference>
<proteinExistence type="predicted"/>
<reference evidence="2 3" key="1">
    <citation type="journal article" date="2020" name="Mol. Biol. Evol.">
        <title>Interspecific Gene Flow and the Evolution of Specialization in Black and White Rhinoceros.</title>
        <authorList>
            <person name="Moodley Y."/>
            <person name="Westbury M.V."/>
            <person name="Russo I.M."/>
            <person name="Gopalakrishnan S."/>
            <person name="Rakotoarivelo A."/>
            <person name="Olsen R.A."/>
            <person name="Prost S."/>
            <person name="Tunstall T."/>
            <person name="Ryder O.A."/>
            <person name="Dalen L."/>
            <person name="Bruford M.W."/>
        </authorList>
    </citation>
    <scope>NUCLEOTIDE SEQUENCE [LARGE SCALE GENOMIC DNA]</scope>
    <source>
        <strain evidence="2">SBR-YM</strain>
        <tissue evidence="2">Skin</tissue>
    </source>
</reference>
<feature type="compositionally biased region" description="Low complexity" evidence="1">
    <location>
        <begin position="190"/>
        <end position="199"/>
    </location>
</feature>
<gene>
    <name evidence="2" type="ORF">HPG69_004308</name>
</gene>
<sequence length="212" mass="22235">MNEVQGSPQSLQLGGAVQGAHQGQVSPQMSRAEAHPGSPTPVAPVSLCTPVPTATLTPTSPKGLLVHAATKPSLPVTLTAFLSDSQAATLGPAAPIPWYLPKMALRGVRLVRRKELQDPRAAGGGAPSLPPGPILNLRLPGTLQEGHRHRERDIGTGLQPRGHVWGPTCTDGRGPQQASRRPHPVPGRGPPLLRELVLPTVPASVTPRSRHH</sequence>
<feature type="compositionally biased region" description="Polar residues" evidence="1">
    <location>
        <begin position="1"/>
        <end position="10"/>
    </location>
</feature>
<name>A0A7J7EHK7_DICBM</name>
<comment type="caution">
    <text evidence="2">The sequence shown here is derived from an EMBL/GenBank/DDBJ whole genome shotgun (WGS) entry which is preliminary data.</text>
</comment>
<evidence type="ECO:0000256" key="1">
    <source>
        <dbReference type="SAM" id="MobiDB-lite"/>
    </source>
</evidence>
<protein>
    <submittedName>
        <fullName evidence="2">Uncharacterized protein</fullName>
    </submittedName>
</protein>
<keyword evidence="3" id="KW-1185">Reference proteome</keyword>
<feature type="region of interest" description="Disordered" evidence="1">
    <location>
        <begin position="1"/>
        <end position="44"/>
    </location>
</feature>
<evidence type="ECO:0000313" key="2">
    <source>
        <dbReference type="EMBL" id="KAF5914906.1"/>
    </source>
</evidence>
<feature type="compositionally biased region" description="Low complexity" evidence="1">
    <location>
        <begin position="11"/>
        <end position="25"/>
    </location>
</feature>
<organism evidence="2 3">
    <name type="scientific">Diceros bicornis minor</name>
    <name type="common">South-central black rhinoceros</name>
    <dbReference type="NCBI Taxonomy" id="77932"/>
    <lineage>
        <taxon>Eukaryota</taxon>
        <taxon>Metazoa</taxon>
        <taxon>Chordata</taxon>
        <taxon>Craniata</taxon>
        <taxon>Vertebrata</taxon>
        <taxon>Euteleostomi</taxon>
        <taxon>Mammalia</taxon>
        <taxon>Eutheria</taxon>
        <taxon>Laurasiatheria</taxon>
        <taxon>Perissodactyla</taxon>
        <taxon>Rhinocerotidae</taxon>
        <taxon>Diceros</taxon>
    </lineage>
</organism>
<evidence type="ECO:0000313" key="3">
    <source>
        <dbReference type="Proteomes" id="UP000551758"/>
    </source>
</evidence>
<feature type="region of interest" description="Disordered" evidence="1">
    <location>
        <begin position="146"/>
        <end position="212"/>
    </location>
</feature>
<dbReference type="AlphaFoldDB" id="A0A7J7EHK7"/>
<accession>A0A7J7EHK7</accession>